<sequence>MRPWISSLAVAASLVLASPGLAAPPPASPAPAAIAAAPDAALDAPMAARLDKVVDTALAEHRLVGTVVLVARDGKLVYHRAAGLADRESGRRMREDALFRFSSVTKPFVSVAVMKLVEDGKLRLDDPVTRWLPDFKPKLADGTAPVITLRQLLNHTSGLTYGLAEAPSHPYHRLGVSDGIDLSGISLDENIRRLGQAPLAFPPGSRWRYSLAIDVLGAVVEKATGKPLPQVVAETVTTPLGLADAGFVARDPARLATPYVNAQPEPTRMTDNQDVPLGPTAVRFAPSRATDKTAFPSGGAGMVGTAGDVLALLETVRKGGAPILKASTVAEMMKDQVGPQAATQGPGWGFGYGWAVLDDPAVAKTPQAAGTIAWGGVYGHNWFVDAKAGLTVVIMTNTAFEGMNGPFTTQVRDAVYGR</sequence>
<comment type="caution">
    <text evidence="3">The sequence shown here is derived from an EMBL/GenBank/DDBJ whole genome shotgun (WGS) entry which is preliminary data.</text>
</comment>
<dbReference type="SUPFAM" id="SSF56601">
    <property type="entry name" value="beta-lactamase/transpeptidase-like"/>
    <property type="match status" value="1"/>
</dbReference>
<organism evidence="3 4">
    <name type="scientific">Caulobacter rhizosphaerae</name>
    <dbReference type="NCBI Taxonomy" id="2010972"/>
    <lineage>
        <taxon>Bacteria</taxon>
        <taxon>Pseudomonadati</taxon>
        <taxon>Pseudomonadota</taxon>
        <taxon>Alphaproteobacteria</taxon>
        <taxon>Caulobacterales</taxon>
        <taxon>Caulobacteraceae</taxon>
        <taxon>Caulobacter</taxon>
    </lineage>
</organism>
<evidence type="ECO:0000256" key="1">
    <source>
        <dbReference type="SAM" id="SignalP"/>
    </source>
</evidence>
<accession>A0ABU1MUG3</accession>
<dbReference type="Gene3D" id="3.40.710.10">
    <property type="entry name" value="DD-peptidase/beta-lactamase superfamily"/>
    <property type="match status" value="1"/>
</dbReference>
<gene>
    <name evidence="3" type="ORF">J2800_000387</name>
</gene>
<feature type="domain" description="Beta-lactamase-related" evidence="2">
    <location>
        <begin position="50"/>
        <end position="405"/>
    </location>
</feature>
<evidence type="ECO:0000313" key="4">
    <source>
        <dbReference type="Proteomes" id="UP001262754"/>
    </source>
</evidence>
<dbReference type="PANTHER" id="PTHR43283:SF3">
    <property type="entry name" value="BETA-LACTAMASE FAMILY PROTEIN (AFU_ORTHOLOGUE AFUA_5G07500)"/>
    <property type="match status" value="1"/>
</dbReference>
<keyword evidence="1" id="KW-0732">Signal</keyword>
<name>A0ABU1MUG3_9CAUL</name>
<dbReference type="InterPro" id="IPR012338">
    <property type="entry name" value="Beta-lactam/transpept-like"/>
</dbReference>
<feature type="signal peptide" evidence="1">
    <location>
        <begin position="1"/>
        <end position="22"/>
    </location>
</feature>
<dbReference type="InterPro" id="IPR001466">
    <property type="entry name" value="Beta-lactam-related"/>
</dbReference>
<dbReference type="Proteomes" id="UP001262754">
    <property type="component" value="Unassembled WGS sequence"/>
</dbReference>
<reference evidence="3 4" key="1">
    <citation type="submission" date="2023-07" db="EMBL/GenBank/DDBJ databases">
        <title>Sorghum-associated microbial communities from plants grown in Nebraska, USA.</title>
        <authorList>
            <person name="Schachtman D."/>
        </authorList>
    </citation>
    <scope>NUCLEOTIDE SEQUENCE [LARGE SCALE GENOMIC DNA]</scope>
    <source>
        <strain evidence="3 4">DS2154</strain>
    </source>
</reference>
<dbReference type="RefSeq" id="WP_310028747.1">
    <property type="nucleotide sequence ID" value="NZ_JAVDRL010000001.1"/>
</dbReference>
<evidence type="ECO:0000259" key="2">
    <source>
        <dbReference type="Pfam" id="PF00144"/>
    </source>
</evidence>
<keyword evidence="4" id="KW-1185">Reference proteome</keyword>
<feature type="chain" id="PRO_5045842746" evidence="1">
    <location>
        <begin position="23"/>
        <end position="418"/>
    </location>
</feature>
<dbReference type="EMBL" id="JAVDRL010000001">
    <property type="protein sequence ID" value="MDR6529672.1"/>
    <property type="molecule type" value="Genomic_DNA"/>
</dbReference>
<dbReference type="PANTHER" id="PTHR43283">
    <property type="entry name" value="BETA-LACTAMASE-RELATED"/>
    <property type="match status" value="1"/>
</dbReference>
<evidence type="ECO:0000313" key="3">
    <source>
        <dbReference type="EMBL" id="MDR6529672.1"/>
    </source>
</evidence>
<protein>
    <submittedName>
        <fullName evidence="3">CubicO group peptidase (Beta-lactamase class C family)</fullName>
    </submittedName>
</protein>
<dbReference type="InterPro" id="IPR050789">
    <property type="entry name" value="Diverse_Enzym_Activities"/>
</dbReference>
<proteinExistence type="predicted"/>
<dbReference type="Pfam" id="PF00144">
    <property type="entry name" value="Beta-lactamase"/>
    <property type="match status" value="1"/>
</dbReference>